<proteinExistence type="predicted"/>
<dbReference type="EMBL" id="JQSG02000006">
    <property type="protein sequence ID" value="OBS07893.1"/>
    <property type="molecule type" value="Genomic_DNA"/>
</dbReference>
<reference evidence="1 2" key="1">
    <citation type="journal article" date="2014" name="Genome Announc.">
        <title>Draft Genome Sequence of the Iron-Oxidizing, Acidophilic, and Halotolerant 'Thiobacillus prosperus' Type Strain DSM 5130.</title>
        <authorList>
            <person name="Ossandon F.J."/>
            <person name="Cardenas J.P."/>
            <person name="Corbett M."/>
            <person name="Quatrini R."/>
            <person name="Holmes D.S."/>
            <person name="Watkin E."/>
        </authorList>
    </citation>
    <scope>NUCLEOTIDE SEQUENCE [LARGE SCALE GENOMIC DNA]</scope>
    <source>
        <strain evidence="1 2">DSM 5130</strain>
    </source>
</reference>
<dbReference type="Proteomes" id="UP000029273">
    <property type="component" value="Unassembled WGS sequence"/>
</dbReference>
<dbReference type="OrthoDB" id="9825191at2"/>
<gene>
    <name evidence="1" type="ORF">Thpro_022143</name>
</gene>
<comment type="caution">
    <text evidence="1">The sequence shown here is derived from an EMBL/GenBank/DDBJ whole genome shotgun (WGS) entry which is preliminary data.</text>
</comment>
<name>A0A1A6C009_9GAMM</name>
<dbReference type="AlphaFoldDB" id="A0A1A6C009"/>
<keyword evidence="2" id="KW-1185">Reference proteome</keyword>
<evidence type="ECO:0000313" key="2">
    <source>
        <dbReference type="Proteomes" id="UP000029273"/>
    </source>
</evidence>
<accession>A0A1A6C009</accession>
<sequence length="175" mass="18894">MKKPSLVRNRQWGWSASALMLVLAFLVWHFSSAAGRTADHYAADAARDLRSAARLVLMTQRKLPASPAVDDVETNAALALSALRRAAPADFATISQATVSGYTKNDGNGLEDLASAAKPASIPGLKRLAFRVTGNWTTLSGLRRLLAVFDRYPARITGLDIAQGYFDVTVTIYGR</sequence>
<organism evidence="1 2">
    <name type="scientific">Acidihalobacter prosperus</name>
    <dbReference type="NCBI Taxonomy" id="160660"/>
    <lineage>
        <taxon>Bacteria</taxon>
        <taxon>Pseudomonadati</taxon>
        <taxon>Pseudomonadota</taxon>
        <taxon>Gammaproteobacteria</taxon>
        <taxon>Chromatiales</taxon>
        <taxon>Ectothiorhodospiraceae</taxon>
        <taxon>Acidihalobacter</taxon>
    </lineage>
</organism>
<dbReference type="RefSeq" id="WP_038093187.1">
    <property type="nucleotide sequence ID" value="NZ_JQSG02000006.1"/>
</dbReference>
<evidence type="ECO:0000313" key="1">
    <source>
        <dbReference type="EMBL" id="OBS07893.1"/>
    </source>
</evidence>
<protein>
    <submittedName>
        <fullName evidence="1">Uncharacterized protein</fullName>
    </submittedName>
</protein>